<dbReference type="GO" id="GO:0032153">
    <property type="term" value="C:cell division site"/>
    <property type="evidence" value="ECO:0007669"/>
    <property type="project" value="TreeGrafter"/>
</dbReference>
<feature type="transmembrane region" description="Helical" evidence="17">
    <location>
        <begin position="140"/>
        <end position="162"/>
    </location>
</feature>
<evidence type="ECO:0000256" key="13">
    <source>
        <dbReference type="ARBA" id="ARBA00041418"/>
    </source>
</evidence>
<dbReference type="InterPro" id="IPR001182">
    <property type="entry name" value="FtsW/RodA"/>
</dbReference>
<feature type="transmembrane region" description="Helical" evidence="17">
    <location>
        <begin position="77"/>
        <end position="99"/>
    </location>
</feature>
<dbReference type="EMBL" id="AWTT01000051">
    <property type="protein sequence ID" value="KIS02746.1"/>
    <property type="molecule type" value="Genomic_DNA"/>
</dbReference>
<evidence type="ECO:0000313" key="18">
    <source>
        <dbReference type="EMBL" id="KIS02746.1"/>
    </source>
</evidence>
<feature type="transmembrane region" description="Helical" evidence="17">
    <location>
        <begin position="319"/>
        <end position="346"/>
    </location>
</feature>
<dbReference type="GO" id="GO:0008360">
    <property type="term" value="P:regulation of cell shape"/>
    <property type="evidence" value="ECO:0007669"/>
    <property type="project" value="UniProtKB-KW"/>
</dbReference>
<dbReference type="Pfam" id="PF01098">
    <property type="entry name" value="FTSW_RODA_SPOVE"/>
    <property type="match status" value="1"/>
</dbReference>
<dbReference type="Proteomes" id="UP000032279">
    <property type="component" value="Unassembled WGS sequence"/>
</dbReference>
<keyword evidence="18" id="KW-0131">Cell cycle</keyword>
<dbReference type="STRING" id="1335616.WDC_1690"/>
<keyword evidence="6" id="KW-0573">Peptidoglycan synthesis</keyword>
<dbReference type="InterPro" id="IPR018365">
    <property type="entry name" value="Cell_cycle_FtsW-rel_CS"/>
</dbReference>
<dbReference type="PATRIC" id="fig|1335616.4.peg.1699"/>
<evidence type="ECO:0000256" key="11">
    <source>
        <dbReference type="ARBA" id="ARBA00038053"/>
    </source>
</evidence>
<accession>A0A0D1A7N6</accession>
<feature type="transmembrane region" description="Helical" evidence="17">
    <location>
        <begin position="286"/>
        <end position="307"/>
    </location>
</feature>
<feature type="transmembrane region" description="Helical" evidence="17">
    <location>
        <begin position="352"/>
        <end position="373"/>
    </location>
</feature>
<evidence type="ECO:0000256" key="16">
    <source>
        <dbReference type="ARBA" id="ARBA00049966"/>
    </source>
</evidence>
<sequence length="386" mass="41621">MLMKKFRYLDYYLVIPYLLLCLIGIVMVYSASADIASQNGGSPTAYLIKQTIYVVMGLIVVWFMMSINIKILQNPRFLILFAAVQFGALLFVKLFGQAVNGAQGWINLGVINIQPTEVCKVFLILYLARMLSQHENKISTDFFSSVGGPLFLSFLFVLLILIQPDLGGAAINGAIIMIMILASGISWKKGVVAIFSIIFGFILVLLPLLSRIAQSGAIKSYQLQRIIAFVNPFGTAQGAGSQLVNSYYALSNGGVFGVGLGNSIQKMGYLPEPNTDFIMAVIGEELGLLCVVLIMCLLAIIVARTIWLGVRANDAYSALVCYGVATFITIQTLFNIGGVTGLLPITGVTFPFISYGGSSMLVLCAALGCVLNISVRQASGRELAVL</sequence>
<name>A0A0D1A7N6_9LACO</name>
<evidence type="ECO:0000256" key="10">
    <source>
        <dbReference type="ARBA" id="ARBA00033270"/>
    </source>
</evidence>
<keyword evidence="5" id="KW-0133">Cell shape</keyword>
<comment type="similarity">
    <text evidence="11">Belongs to the SEDS family. FtsW subfamily.</text>
</comment>
<evidence type="ECO:0000256" key="5">
    <source>
        <dbReference type="ARBA" id="ARBA00022960"/>
    </source>
</evidence>
<gene>
    <name evidence="18" type="primary">ftsW</name>
    <name evidence="18" type="ORF">WDC_1690</name>
</gene>
<comment type="catalytic activity">
    <reaction evidence="15">
        <text>[GlcNAc-(1-&gt;4)-Mur2Ac(oyl-L-Ala-gamma-D-Glu-L-Lys-D-Ala-D-Ala)](n)-di-trans,octa-cis-undecaprenyl diphosphate + beta-D-GlcNAc-(1-&gt;4)-Mur2Ac(oyl-L-Ala-gamma-D-Glu-L-Lys-D-Ala-D-Ala)-di-trans,octa-cis-undecaprenyl diphosphate = [GlcNAc-(1-&gt;4)-Mur2Ac(oyl-L-Ala-gamma-D-Glu-L-Lys-D-Ala-D-Ala)](n+1)-di-trans,octa-cis-undecaprenyl diphosphate + di-trans,octa-cis-undecaprenyl diphosphate + H(+)</text>
        <dbReference type="Rhea" id="RHEA:23708"/>
        <dbReference type="Rhea" id="RHEA-COMP:9602"/>
        <dbReference type="Rhea" id="RHEA-COMP:9603"/>
        <dbReference type="ChEBI" id="CHEBI:15378"/>
        <dbReference type="ChEBI" id="CHEBI:58405"/>
        <dbReference type="ChEBI" id="CHEBI:60033"/>
        <dbReference type="ChEBI" id="CHEBI:78435"/>
        <dbReference type="EC" id="2.4.99.28"/>
    </reaction>
</comment>
<comment type="subcellular location">
    <subcellularLocation>
        <location evidence="1">Membrane</location>
        <topology evidence="1">Multi-pass membrane protein</topology>
    </subcellularLocation>
</comment>
<feature type="transmembrane region" description="Helical" evidence="17">
    <location>
        <begin position="12"/>
        <end position="32"/>
    </location>
</feature>
<evidence type="ECO:0000256" key="1">
    <source>
        <dbReference type="ARBA" id="ARBA00004141"/>
    </source>
</evidence>
<evidence type="ECO:0000256" key="3">
    <source>
        <dbReference type="ARBA" id="ARBA00022679"/>
    </source>
</evidence>
<keyword evidence="2" id="KW-0328">Glycosyltransferase</keyword>
<dbReference type="EC" id="2.4.99.28" evidence="14"/>
<evidence type="ECO:0000256" key="4">
    <source>
        <dbReference type="ARBA" id="ARBA00022692"/>
    </source>
</evidence>
<dbReference type="GO" id="GO:0051301">
    <property type="term" value="P:cell division"/>
    <property type="evidence" value="ECO:0007669"/>
    <property type="project" value="UniProtKB-KW"/>
</dbReference>
<feature type="transmembrane region" description="Helical" evidence="17">
    <location>
        <begin position="44"/>
        <end position="65"/>
    </location>
</feature>
<evidence type="ECO:0000256" key="14">
    <source>
        <dbReference type="ARBA" id="ARBA00044770"/>
    </source>
</evidence>
<proteinExistence type="inferred from homology"/>
<keyword evidence="7 17" id="KW-1133">Transmembrane helix</keyword>
<evidence type="ECO:0000256" key="8">
    <source>
        <dbReference type="ARBA" id="ARBA00023136"/>
    </source>
</evidence>
<comment type="caution">
    <text evidence="18">The sequence shown here is derived from an EMBL/GenBank/DDBJ whole genome shotgun (WGS) entry which is preliminary data.</text>
</comment>
<evidence type="ECO:0000256" key="2">
    <source>
        <dbReference type="ARBA" id="ARBA00022676"/>
    </source>
</evidence>
<dbReference type="GO" id="GO:0015648">
    <property type="term" value="F:lipid-linked peptidoglycan transporter activity"/>
    <property type="evidence" value="ECO:0007669"/>
    <property type="project" value="TreeGrafter"/>
</dbReference>
<evidence type="ECO:0000313" key="19">
    <source>
        <dbReference type="Proteomes" id="UP000032279"/>
    </source>
</evidence>
<evidence type="ECO:0000256" key="9">
    <source>
        <dbReference type="ARBA" id="ARBA00032370"/>
    </source>
</evidence>
<dbReference type="AlphaFoldDB" id="A0A0D1A7N6"/>
<keyword evidence="4 17" id="KW-0812">Transmembrane</keyword>
<evidence type="ECO:0000256" key="7">
    <source>
        <dbReference type="ARBA" id="ARBA00022989"/>
    </source>
</evidence>
<comment type="function">
    <text evidence="16">Peptidoglycan polymerase that is essential for cell division.</text>
</comment>
<evidence type="ECO:0000256" key="12">
    <source>
        <dbReference type="ARBA" id="ARBA00041185"/>
    </source>
</evidence>
<feature type="transmembrane region" description="Helical" evidence="17">
    <location>
        <begin position="192"/>
        <end position="213"/>
    </location>
</feature>
<keyword evidence="3" id="KW-0808">Transferase</keyword>
<evidence type="ECO:0000256" key="6">
    <source>
        <dbReference type="ARBA" id="ARBA00022984"/>
    </source>
</evidence>
<dbReference type="PROSITE" id="PS00428">
    <property type="entry name" value="FTSW_RODA_SPOVE"/>
    <property type="match status" value="1"/>
</dbReference>
<keyword evidence="18" id="KW-0132">Cell division</keyword>
<dbReference type="GO" id="GO:0008955">
    <property type="term" value="F:peptidoglycan glycosyltransferase activity"/>
    <property type="evidence" value="ECO:0007669"/>
    <property type="project" value="UniProtKB-EC"/>
</dbReference>
<protein>
    <recommendedName>
        <fullName evidence="12">Probable peptidoglycan glycosyltransferase FtsW</fullName>
        <ecNumber evidence="14">2.4.99.28</ecNumber>
    </recommendedName>
    <alternativeName>
        <fullName evidence="13">Cell division protein FtsW</fullName>
    </alternativeName>
    <alternativeName>
        <fullName evidence="10">Cell wall polymerase</fullName>
    </alternativeName>
    <alternativeName>
        <fullName evidence="9">Peptidoglycan polymerase</fullName>
    </alternativeName>
</protein>
<keyword evidence="8 17" id="KW-0472">Membrane</keyword>
<feature type="transmembrane region" description="Helical" evidence="17">
    <location>
        <begin position="168"/>
        <end position="185"/>
    </location>
</feature>
<dbReference type="PANTHER" id="PTHR30474:SF2">
    <property type="entry name" value="PEPTIDOGLYCAN GLYCOSYLTRANSFERASE FTSW-RELATED"/>
    <property type="match status" value="1"/>
</dbReference>
<dbReference type="PANTHER" id="PTHR30474">
    <property type="entry name" value="CELL CYCLE PROTEIN"/>
    <property type="match status" value="1"/>
</dbReference>
<keyword evidence="19" id="KW-1185">Reference proteome</keyword>
<dbReference type="GO" id="GO:0005886">
    <property type="term" value="C:plasma membrane"/>
    <property type="evidence" value="ECO:0007669"/>
    <property type="project" value="TreeGrafter"/>
</dbReference>
<reference evidence="18 19" key="1">
    <citation type="submission" date="2013-08" db="EMBL/GenBank/DDBJ databases">
        <title>Lactobacillus wasatchii sp. WDC04, a late gas producing bacteria isolated from aged chedder cheese.</title>
        <authorList>
            <person name="Oberg C.J."/>
            <person name="Culumber M."/>
            <person name="McMahon D.J."/>
            <person name="Broadbent J.R."/>
            <person name="Oberg T.S."/>
            <person name="Ortaki F."/>
        </authorList>
    </citation>
    <scope>NUCLEOTIDE SEQUENCE [LARGE SCALE GENOMIC DNA]</scope>
    <source>
        <strain evidence="18 19">WDC04</strain>
    </source>
</reference>
<evidence type="ECO:0000256" key="15">
    <source>
        <dbReference type="ARBA" id="ARBA00049902"/>
    </source>
</evidence>
<dbReference type="GO" id="GO:0009252">
    <property type="term" value="P:peptidoglycan biosynthetic process"/>
    <property type="evidence" value="ECO:0007669"/>
    <property type="project" value="UniProtKB-KW"/>
</dbReference>
<organism evidence="18 19">
    <name type="scientific">Paucilactobacillus wasatchensis</name>
    <dbReference type="NCBI Taxonomy" id="1335616"/>
    <lineage>
        <taxon>Bacteria</taxon>
        <taxon>Bacillati</taxon>
        <taxon>Bacillota</taxon>
        <taxon>Bacilli</taxon>
        <taxon>Lactobacillales</taxon>
        <taxon>Lactobacillaceae</taxon>
        <taxon>Paucilactobacillus</taxon>
    </lineage>
</organism>
<evidence type="ECO:0000256" key="17">
    <source>
        <dbReference type="SAM" id="Phobius"/>
    </source>
</evidence>